<dbReference type="InterPro" id="IPR036397">
    <property type="entry name" value="RNaseH_sf"/>
</dbReference>
<proteinExistence type="predicted"/>
<dbReference type="InterPro" id="IPR012337">
    <property type="entry name" value="RNaseH-like_sf"/>
</dbReference>
<dbReference type="Pfam" id="PF00665">
    <property type="entry name" value="rve"/>
    <property type="match status" value="1"/>
</dbReference>
<dbReference type="InterPro" id="IPR009057">
    <property type="entry name" value="Homeodomain-like_sf"/>
</dbReference>
<accession>A0A133VRK7</accession>
<dbReference type="GO" id="GO:0015074">
    <property type="term" value="P:DNA integration"/>
    <property type="evidence" value="ECO:0007669"/>
    <property type="project" value="InterPro"/>
</dbReference>
<dbReference type="EMBL" id="LHYO01000020">
    <property type="protein sequence ID" value="KXB09078.1"/>
    <property type="molecule type" value="Genomic_DNA"/>
</dbReference>
<evidence type="ECO:0000313" key="2">
    <source>
        <dbReference type="EMBL" id="KXB09078.1"/>
    </source>
</evidence>
<organism evidence="2 3">
    <name type="scientific">candidate division MSBL1 archaeon SCGC-AAA833F18</name>
    <dbReference type="NCBI Taxonomy" id="1698257"/>
    <lineage>
        <taxon>Archaea</taxon>
        <taxon>Methanobacteriati</taxon>
        <taxon>Methanobacteriota</taxon>
        <taxon>candidate division MSBL1</taxon>
    </lineage>
</organism>
<reference evidence="2 3" key="1">
    <citation type="journal article" date="2016" name="Sci. Rep.">
        <title>Metabolic traits of an uncultured archaeal lineage -MSBL1- from brine pools of the Red Sea.</title>
        <authorList>
            <person name="Mwirichia R."/>
            <person name="Alam I."/>
            <person name="Rashid M."/>
            <person name="Vinu M."/>
            <person name="Ba-Alawi W."/>
            <person name="Anthony Kamau A."/>
            <person name="Kamanda Ngugi D."/>
            <person name="Goker M."/>
            <person name="Klenk H.P."/>
            <person name="Bajic V."/>
            <person name="Stingl U."/>
        </authorList>
    </citation>
    <scope>NUCLEOTIDE SEQUENCE [LARGE SCALE GENOMIC DNA]</scope>
    <source>
        <strain evidence="2">SCGC-AAA833F18</strain>
    </source>
</reference>
<dbReference type="InterPro" id="IPR055247">
    <property type="entry name" value="InsJ-like_HTH"/>
</dbReference>
<dbReference type="GO" id="GO:0003676">
    <property type="term" value="F:nucleic acid binding"/>
    <property type="evidence" value="ECO:0007669"/>
    <property type="project" value="InterPro"/>
</dbReference>
<keyword evidence="3" id="KW-1185">Reference proteome</keyword>
<dbReference type="SUPFAM" id="SSF46689">
    <property type="entry name" value="Homeodomain-like"/>
    <property type="match status" value="1"/>
</dbReference>
<comment type="caution">
    <text evidence="2">The sequence shown here is derived from an EMBL/GenBank/DDBJ whole genome shotgun (WGS) entry which is preliminary data.</text>
</comment>
<dbReference type="InterPro" id="IPR001584">
    <property type="entry name" value="Integrase_cat-core"/>
</dbReference>
<evidence type="ECO:0000259" key="1">
    <source>
        <dbReference type="PROSITE" id="PS50994"/>
    </source>
</evidence>
<dbReference type="PANTHER" id="PTHR35004:SF6">
    <property type="entry name" value="TRANSPOSASE"/>
    <property type="match status" value="1"/>
</dbReference>
<evidence type="ECO:0000313" key="3">
    <source>
        <dbReference type="Proteomes" id="UP000070399"/>
    </source>
</evidence>
<gene>
    <name evidence="2" type="ORF">AKJ35_01410</name>
</gene>
<dbReference type="Proteomes" id="UP000070399">
    <property type="component" value="Unassembled WGS sequence"/>
</dbReference>
<protein>
    <recommendedName>
        <fullName evidence="1">Integrase catalytic domain-containing protein</fullName>
    </recommendedName>
</protein>
<feature type="domain" description="Integrase catalytic" evidence="1">
    <location>
        <begin position="138"/>
        <end position="297"/>
    </location>
</feature>
<dbReference type="PANTHER" id="PTHR35004">
    <property type="entry name" value="TRANSPOSASE RV3428C-RELATED"/>
    <property type="match status" value="1"/>
</dbReference>
<dbReference type="SUPFAM" id="SSF53098">
    <property type="entry name" value="Ribonuclease H-like"/>
    <property type="match status" value="1"/>
</dbReference>
<dbReference type="PROSITE" id="PS50994">
    <property type="entry name" value="INTEGRASE"/>
    <property type="match status" value="1"/>
</dbReference>
<sequence>MLSVDTRRRIVESVEKGRNFSETAEIFATTRQTVSKWYKRWKNGEGLEDRSRRPKRIRRKVKDWHDRAIGLLRDAFNWGTERIRRALTGLPRQVRDLLEEFEIIIDPIELSRTTINKILKKLGVNGSPYQGKHEYKRFEMSESNELWQLDVKGPFRMEHEEYYAIFGLDDYSRFLVCSELSKSKPTTKDVTKVLQNSFKKYGKPKRVLIDRGSQFREEFKKFCERERIEIKQAPPNYPQIKGKIERFIRNFNEEFLVLQRVFAGLERFFPKWVDQYNYERQHMGIGNKPPATRYKPAKRK</sequence>
<dbReference type="Pfam" id="PF13518">
    <property type="entry name" value="HTH_28"/>
    <property type="match status" value="1"/>
</dbReference>
<name>A0A133VRK7_9EURY</name>
<dbReference type="Gene3D" id="3.30.420.10">
    <property type="entry name" value="Ribonuclease H-like superfamily/Ribonuclease H"/>
    <property type="match status" value="1"/>
</dbReference>
<dbReference type="AlphaFoldDB" id="A0A133VRK7"/>